<dbReference type="EMBL" id="LBSM01000017">
    <property type="protein sequence ID" value="KKQ17647.1"/>
    <property type="molecule type" value="Genomic_DNA"/>
</dbReference>
<comment type="caution">
    <text evidence="2">The sequence shown here is derived from an EMBL/GenBank/DDBJ whole genome shotgun (WGS) entry which is preliminary data.</text>
</comment>
<feature type="domain" description="Aminoglycoside phosphotransferase" evidence="1">
    <location>
        <begin position="27"/>
        <end position="243"/>
    </location>
</feature>
<dbReference type="Proteomes" id="UP000034508">
    <property type="component" value="Unassembled WGS sequence"/>
</dbReference>
<dbReference type="AlphaFoldDB" id="A0A0G0FIP5"/>
<protein>
    <recommendedName>
        <fullName evidence="1">Aminoglycoside phosphotransferase domain-containing protein</fullName>
    </recommendedName>
</protein>
<dbReference type="Gene3D" id="3.30.200.150">
    <property type="match status" value="1"/>
</dbReference>
<dbReference type="InterPro" id="IPR011009">
    <property type="entry name" value="Kinase-like_dom_sf"/>
</dbReference>
<dbReference type="InterPro" id="IPR051678">
    <property type="entry name" value="AGP_Transferase"/>
</dbReference>
<dbReference type="InterPro" id="IPR002575">
    <property type="entry name" value="Aminoglycoside_PTrfase"/>
</dbReference>
<sequence length="308" mass="36956">MGQLKFNKDKIEILIRKSFANSEIESYKQFSTGLVSPTFKVQIKNPSKTLVVKLGKLKNKTKFHQNNKILNYLNENQLPAPKVFFDGISDRKFITIMDYSFGEVASKIYQKANPQLRKKILIDVGRKLKLIHSLKIPPFWVHQHHEVKNKEEWKKWTKLRIEKYLTFLRNKLSNYYDFLEKELDEFWKILEKEKIDFVPLHWDYHLHNLNVDSKGKVTGIFDFDNAMKGHSLADLGQSAYWLRFEMDDYKNFNSFLKGYKNKFTKKELKLIRGYYLLHLLAVTRSLWFKQKRLGWIIDKHKKILDEFR</sequence>
<dbReference type="SUPFAM" id="SSF56112">
    <property type="entry name" value="Protein kinase-like (PK-like)"/>
    <property type="match status" value="1"/>
</dbReference>
<evidence type="ECO:0000313" key="2">
    <source>
        <dbReference type="EMBL" id="KKQ17647.1"/>
    </source>
</evidence>
<reference evidence="2 3" key="1">
    <citation type="journal article" date="2015" name="Nature">
        <title>rRNA introns, odd ribosomes, and small enigmatic genomes across a large radiation of phyla.</title>
        <authorList>
            <person name="Brown C.T."/>
            <person name="Hug L.A."/>
            <person name="Thomas B.C."/>
            <person name="Sharon I."/>
            <person name="Castelle C.J."/>
            <person name="Singh A."/>
            <person name="Wilkins M.J."/>
            <person name="Williams K.H."/>
            <person name="Banfield J.F."/>
        </authorList>
    </citation>
    <scope>NUCLEOTIDE SEQUENCE [LARGE SCALE GENOMIC DNA]</scope>
</reference>
<evidence type="ECO:0000313" key="3">
    <source>
        <dbReference type="Proteomes" id="UP000034508"/>
    </source>
</evidence>
<name>A0A0G0FIP5_9BACT</name>
<evidence type="ECO:0000259" key="1">
    <source>
        <dbReference type="Pfam" id="PF01636"/>
    </source>
</evidence>
<dbReference type="Gene3D" id="3.90.1200.10">
    <property type="match status" value="1"/>
</dbReference>
<dbReference type="PANTHER" id="PTHR21310">
    <property type="entry name" value="AMINOGLYCOSIDE PHOSPHOTRANSFERASE-RELATED-RELATED"/>
    <property type="match status" value="1"/>
</dbReference>
<accession>A0A0G0FIP5</accession>
<organism evidence="2 3">
    <name type="scientific">Berkelbacteria bacterium GW2011_GWA1_36_9</name>
    <dbReference type="NCBI Taxonomy" id="1618331"/>
    <lineage>
        <taxon>Bacteria</taxon>
        <taxon>Candidatus Berkelbacteria</taxon>
    </lineage>
</organism>
<gene>
    <name evidence="2" type="ORF">US31_C0017G0041</name>
</gene>
<proteinExistence type="predicted"/>
<dbReference type="Pfam" id="PF01636">
    <property type="entry name" value="APH"/>
    <property type="match status" value="1"/>
</dbReference>